<dbReference type="InterPro" id="IPR050301">
    <property type="entry name" value="NTE"/>
</dbReference>
<dbReference type="Pfam" id="PF11815">
    <property type="entry name" value="DUF3336"/>
    <property type="match status" value="1"/>
</dbReference>
<name>A0A7S4E8U4_9STRA</name>
<feature type="transmembrane region" description="Helical" evidence="7">
    <location>
        <begin position="91"/>
        <end position="115"/>
    </location>
</feature>
<keyword evidence="11" id="KW-1185">Reference proteome</keyword>
<dbReference type="EMBL" id="CAKKNE010000003">
    <property type="protein sequence ID" value="CAH0371982.1"/>
    <property type="molecule type" value="Genomic_DNA"/>
</dbReference>
<dbReference type="SUPFAM" id="SSF52151">
    <property type="entry name" value="FabD/lysophospholipase-like"/>
    <property type="match status" value="1"/>
</dbReference>
<evidence type="ECO:0000313" key="11">
    <source>
        <dbReference type="Proteomes" id="UP000789595"/>
    </source>
</evidence>
<dbReference type="InterPro" id="IPR016035">
    <property type="entry name" value="Acyl_Trfase/lysoPLipase"/>
</dbReference>
<dbReference type="GO" id="GO:0016042">
    <property type="term" value="P:lipid catabolic process"/>
    <property type="evidence" value="ECO:0007669"/>
    <property type="project" value="UniProtKB-UniRule"/>
</dbReference>
<comment type="caution">
    <text evidence="5">Lacks conserved residue(s) required for the propagation of feature annotation.</text>
</comment>
<gene>
    <name evidence="9" type="ORF">PCAL00307_LOCUS12494</name>
    <name evidence="10" type="ORF">PECAL_3P19540</name>
</gene>
<keyword evidence="4 5" id="KW-0443">Lipid metabolism</keyword>
<feature type="short sequence motif" description="GXGXXG" evidence="5">
    <location>
        <begin position="276"/>
        <end position="281"/>
    </location>
</feature>
<dbReference type="Pfam" id="PF01734">
    <property type="entry name" value="Patatin"/>
    <property type="match status" value="1"/>
</dbReference>
<evidence type="ECO:0000256" key="3">
    <source>
        <dbReference type="ARBA" id="ARBA00022963"/>
    </source>
</evidence>
<evidence type="ECO:0000256" key="7">
    <source>
        <dbReference type="SAM" id="Phobius"/>
    </source>
</evidence>
<evidence type="ECO:0000256" key="2">
    <source>
        <dbReference type="ARBA" id="ARBA00022801"/>
    </source>
</evidence>
<dbReference type="PROSITE" id="PS51635">
    <property type="entry name" value="PNPLA"/>
    <property type="match status" value="1"/>
</dbReference>
<evidence type="ECO:0000313" key="9">
    <source>
        <dbReference type="EMBL" id="CAE0697058.1"/>
    </source>
</evidence>
<accession>A0A7S4E8U4</accession>
<reference evidence="9" key="1">
    <citation type="submission" date="2021-01" db="EMBL/GenBank/DDBJ databases">
        <authorList>
            <person name="Corre E."/>
            <person name="Pelletier E."/>
            <person name="Niang G."/>
            <person name="Scheremetjew M."/>
            <person name="Finn R."/>
            <person name="Kale V."/>
            <person name="Holt S."/>
            <person name="Cochrane G."/>
            <person name="Meng A."/>
            <person name="Brown T."/>
            <person name="Cohen L."/>
        </authorList>
    </citation>
    <scope>NUCLEOTIDE SEQUENCE</scope>
    <source>
        <strain evidence="9">CCMP1756</strain>
    </source>
</reference>
<evidence type="ECO:0000256" key="1">
    <source>
        <dbReference type="ARBA" id="ARBA00006104"/>
    </source>
</evidence>
<dbReference type="AlphaFoldDB" id="A0A7S4E8U4"/>
<feature type="short sequence motif" description="GXSXG" evidence="5">
    <location>
        <begin position="303"/>
        <end position="307"/>
    </location>
</feature>
<dbReference type="OrthoDB" id="15478at2759"/>
<keyword evidence="7" id="KW-0812">Transmembrane</keyword>
<proteinExistence type="inferred from homology"/>
<evidence type="ECO:0000256" key="4">
    <source>
        <dbReference type="ARBA" id="ARBA00023098"/>
    </source>
</evidence>
<keyword evidence="7" id="KW-0472">Membrane</keyword>
<evidence type="ECO:0000256" key="5">
    <source>
        <dbReference type="PROSITE-ProRule" id="PRU01161"/>
    </source>
</evidence>
<keyword evidence="3 5" id="KW-0442">Lipid degradation</keyword>
<dbReference type="Gene3D" id="3.40.1090.10">
    <property type="entry name" value="Cytosolic phospholipase A2 catalytic domain"/>
    <property type="match status" value="2"/>
</dbReference>
<keyword evidence="7" id="KW-1133">Transmembrane helix</keyword>
<keyword evidence="2 5" id="KW-0378">Hydrolase</keyword>
<feature type="region of interest" description="Disordered" evidence="6">
    <location>
        <begin position="1"/>
        <end position="28"/>
    </location>
</feature>
<dbReference type="Proteomes" id="UP000789595">
    <property type="component" value="Unassembled WGS sequence"/>
</dbReference>
<feature type="active site" description="Proton acceptor" evidence="5">
    <location>
        <position position="457"/>
    </location>
</feature>
<dbReference type="GO" id="GO:0004806">
    <property type="term" value="F:triacylglycerol lipase activity"/>
    <property type="evidence" value="ECO:0007669"/>
    <property type="project" value="InterPro"/>
</dbReference>
<feature type="domain" description="PNPLA" evidence="8">
    <location>
        <begin position="272"/>
        <end position="470"/>
    </location>
</feature>
<dbReference type="PANTHER" id="PTHR14226:SF66">
    <property type="entry name" value="TRIACYLGLYCEROL LIPASE PTL2"/>
    <property type="match status" value="1"/>
</dbReference>
<sequence>MAGRDASPPRQTLRRRHRSSGSLDDFCDDRSPSPLPHIHRNRWVATFTYVTNCAAGWALTKLFVSIVEQSRYGLGVFLLTLLPRLNRLSHLVLRWPLLVLVYALVGVELILYFLLRTLVAALELAVASPTHRRLRSALRRADDYAQWLACARALDASRGVALWQADLRSTRYNWPFVRRLRARLRTARSQNDWRGVADTLRLCSRPNVGGIMAPELFAVSYAGAPKIVVTDFVDEVAASVDWLSSTCSDDERTKVCRSLFGVAREAYGATALALSGGGALGTYHFGVVRALHDARLLPDAICGTSAGSIVASFCCCRNDSELARDLYDDSALSSNLKCFESTPWECLKRLYKHGACYDSERWMDIARWFANDAAIQNMTFLEAFERSGRALAITVCATGKKAPPVLLTHKTSPHVVIISAIVATSAVPRLLPPQILLEKDPSTGELRPQAGSELYIDGSIAHDIPAAALREAFNARFVVASQVNPHMQPMFYHAHGDAGEPNRWGSVGEASWRGGYALAALELFLRKDMAAKLEFLRDVDATPGWSGRVFTQSPKGCVTITPRLRWSDGFRLFSNPTSASLRSDCREGRVATYQKLAMLRTRVHVERALQDACAQLHVDRSADRTGGSLAWATPQTLADFPDVRDTAYDSGADFADDGL</sequence>
<dbReference type="EMBL" id="HBIW01014524">
    <property type="protein sequence ID" value="CAE0697058.1"/>
    <property type="molecule type" value="Transcribed_RNA"/>
</dbReference>
<evidence type="ECO:0000313" key="10">
    <source>
        <dbReference type="EMBL" id="CAH0371982.1"/>
    </source>
</evidence>
<comment type="similarity">
    <text evidence="1">Belongs to the PLPL family.</text>
</comment>
<dbReference type="InterPro" id="IPR002641">
    <property type="entry name" value="PNPLA_dom"/>
</dbReference>
<organism evidence="9">
    <name type="scientific">Pelagomonas calceolata</name>
    <dbReference type="NCBI Taxonomy" id="35677"/>
    <lineage>
        <taxon>Eukaryota</taxon>
        <taxon>Sar</taxon>
        <taxon>Stramenopiles</taxon>
        <taxon>Ochrophyta</taxon>
        <taxon>Pelagophyceae</taxon>
        <taxon>Pelagomonadales</taxon>
        <taxon>Pelagomonadaceae</taxon>
        <taxon>Pelagomonas</taxon>
    </lineage>
</organism>
<feature type="active site" description="Nucleophile" evidence="5">
    <location>
        <position position="305"/>
    </location>
</feature>
<evidence type="ECO:0000256" key="6">
    <source>
        <dbReference type="SAM" id="MobiDB-lite"/>
    </source>
</evidence>
<dbReference type="InterPro" id="IPR021771">
    <property type="entry name" value="Triacylglycerol_lipase_N"/>
</dbReference>
<protein>
    <recommendedName>
        <fullName evidence="8">PNPLA domain-containing protein</fullName>
    </recommendedName>
</protein>
<evidence type="ECO:0000259" key="8">
    <source>
        <dbReference type="PROSITE" id="PS51635"/>
    </source>
</evidence>
<dbReference type="PANTHER" id="PTHR14226">
    <property type="entry name" value="NEUROPATHY TARGET ESTERASE/SWISS CHEESE D.MELANOGASTER"/>
    <property type="match status" value="1"/>
</dbReference>
<reference evidence="10" key="2">
    <citation type="submission" date="2021-11" db="EMBL/GenBank/DDBJ databases">
        <authorList>
            <consortium name="Genoscope - CEA"/>
            <person name="William W."/>
        </authorList>
    </citation>
    <scope>NUCLEOTIDE SEQUENCE</scope>
</reference>